<dbReference type="PANTHER" id="PTHR39181">
    <property type="entry name" value="TYROSINE-PROTEIN PHOSPHATASE YWQE"/>
    <property type="match status" value="1"/>
</dbReference>
<dbReference type="Pfam" id="PF19567">
    <property type="entry name" value="CpsB_CapC"/>
    <property type="match status" value="1"/>
</dbReference>
<evidence type="ECO:0000256" key="2">
    <source>
        <dbReference type="ARBA" id="ARBA00022801"/>
    </source>
</evidence>
<organism evidence="6 7">
    <name type="scientific">Alkalicoccobacillus plakortidis</name>
    <dbReference type="NCBI Taxonomy" id="444060"/>
    <lineage>
        <taxon>Bacteria</taxon>
        <taxon>Bacillati</taxon>
        <taxon>Bacillota</taxon>
        <taxon>Bacilli</taxon>
        <taxon>Bacillales</taxon>
        <taxon>Bacillaceae</taxon>
        <taxon>Alkalicoccobacillus</taxon>
    </lineage>
</organism>
<evidence type="ECO:0000313" key="7">
    <source>
        <dbReference type="Proteomes" id="UP001203665"/>
    </source>
</evidence>
<accession>A0ABT0XJ33</accession>
<dbReference type="PANTHER" id="PTHR39181:SF1">
    <property type="entry name" value="TYROSINE-PROTEIN PHOSPHATASE YWQE"/>
    <property type="match status" value="1"/>
</dbReference>
<dbReference type="EMBL" id="JAMQJY010000001">
    <property type="protein sequence ID" value="MCM2675920.1"/>
    <property type="molecule type" value="Genomic_DNA"/>
</dbReference>
<dbReference type="InterPro" id="IPR016667">
    <property type="entry name" value="Caps_polysacc_synth_CpsB/CapC"/>
</dbReference>
<comment type="similarity">
    <text evidence="1 5">Belongs to the metallo-dependent hydrolases superfamily. CpsB/CapC family.</text>
</comment>
<dbReference type="EC" id="3.1.3.48" evidence="5"/>
<evidence type="ECO:0000256" key="3">
    <source>
        <dbReference type="ARBA" id="ARBA00022912"/>
    </source>
</evidence>
<dbReference type="RefSeq" id="WP_251607320.1">
    <property type="nucleotide sequence ID" value="NZ_JAMQJY010000001.1"/>
</dbReference>
<keyword evidence="3 5" id="KW-0904">Protein phosphatase</keyword>
<dbReference type="PIRSF" id="PIRSF016557">
    <property type="entry name" value="Caps_synth_CpsB"/>
    <property type="match status" value="1"/>
</dbReference>
<evidence type="ECO:0000313" key="6">
    <source>
        <dbReference type="EMBL" id="MCM2675920.1"/>
    </source>
</evidence>
<evidence type="ECO:0000256" key="5">
    <source>
        <dbReference type="PIRNR" id="PIRNR016557"/>
    </source>
</evidence>
<keyword evidence="7" id="KW-1185">Reference proteome</keyword>
<reference evidence="6" key="1">
    <citation type="submission" date="2022-06" db="EMBL/GenBank/DDBJ databases">
        <title>Alkalicoccobacillus porphyridii sp. nov., isolated from a marine red alga, Porphyridium purpureum and reclassification of Shouchella plakortidis and Shouchella gibsonii as Alkalicoccobacillus plakortidis comb. nov. and Alkalicoccobacillus gibsonii comb. nov.</title>
        <authorList>
            <person name="Kim K.H."/>
            <person name="Lee J.K."/>
            <person name="Han D.M."/>
            <person name="Baek J.H."/>
            <person name="Jeon C.O."/>
        </authorList>
    </citation>
    <scope>NUCLEOTIDE SEQUENCE</scope>
    <source>
        <strain evidence="6">DSM 19153</strain>
    </source>
</reference>
<sequence>MIDLYNRIIPMVCKNQLSKDRSIEIAKNAHENGIRSILIAPDMPQHPTPQSVELIESAVSTFNTELNRRNIPLSIFPGQLVRYTEMLVEEYKSRSLLTINHSRYLLIDLPDGDVPSNLAEQLYQLQLLDITPILFKPERNRYLIEQPDLLYKLVKQGVLLQVLATSVTGKAGTYVKRTTERMIGCNLVHMMTSDTDRPKIDTTNLHKALYQIETRFGTETTTFLQQNLTRIMKDEPIPFLPPERFKRKRYVGIF</sequence>
<protein>
    <recommendedName>
        <fullName evidence="5">Tyrosine-protein phosphatase</fullName>
        <ecNumber evidence="5">3.1.3.48</ecNumber>
    </recommendedName>
</protein>
<dbReference type="Gene3D" id="3.20.20.140">
    <property type="entry name" value="Metal-dependent hydrolases"/>
    <property type="match status" value="1"/>
</dbReference>
<evidence type="ECO:0000256" key="1">
    <source>
        <dbReference type="ARBA" id="ARBA00005750"/>
    </source>
</evidence>
<evidence type="ECO:0000256" key="4">
    <source>
        <dbReference type="ARBA" id="ARBA00051722"/>
    </source>
</evidence>
<keyword evidence="2 5" id="KW-0378">Hydrolase</keyword>
<comment type="catalytic activity">
    <reaction evidence="4 5">
        <text>O-phospho-L-tyrosyl-[protein] + H2O = L-tyrosyl-[protein] + phosphate</text>
        <dbReference type="Rhea" id="RHEA:10684"/>
        <dbReference type="Rhea" id="RHEA-COMP:10136"/>
        <dbReference type="Rhea" id="RHEA-COMP:20101"/>
        <dbReference type="ChEBI" id="CHEBI:15377"/>
        <dbReference type="ChEBI" id="CHEBI:43474"/>
        <dbReference type="ChEBI" id="CHEBI:46858"/>
        <dbReference type="ChEBI" id="CHEBI:61978"/>
        <dbReference type="EC" id="3.1.3.48"/>
    </reaction>
</comment>
<gene>
    <name evidence="6" type="ORF">NDM98_10715</name>
</gene>
<comment type="caution">
    <text evidence="6">The sequence shown here is derived from an EMBL/GenBank/DDBJ whole genome shotgun (WGS) entry which is preliminary data.</text>
</comment>
<name>A0ABT0XJ33_9BACI</name>
<proteinExistence type="inferred from homology"/>
<dbReference type="Proteomes" id="UP001203665">
    <property type="component" value="Unassembled WGS sequence"/>
</dbReference>